<dbReference type="OrthoDB" id="10294850at2759"/>
<feature type="transmembrane region" description="Helical" evidence="1">
    <location>
        <begin position="191"/>
        <end position="211"/>
    </location>
</feature>
<comment type="caution">
    <text evidence="2">The sequence shown here is derived from an EMBL/GenBank/DDBJ whole genome shotgun (WGS) entry which is preliminary data.</text>
</comment>
<gene>
    <name evidence="2" type="ORF">SNAT2548_LOCUS1903</name>
</gene>
<feature type="transmembrane region" description="Helical" evidence="1">
    <location>
        <begin position="26"/>
        <end position="46"/>
    </location>
</feature>
<keyword evidence="1" id="KW-0812">Transmembrane</keyword>
<reference evidence="2" key="1">
    <citation type="submission" date="2021-02" db="EMBL/GenBank/DDBJ databases">
        <authorList>
            <person name="Dougan E. K."/>
            <person name="Rhodes N."/>
            <person name="Thang M."/>
            <person name="Chan C."/>
        </authorList>
    </citation>
    <scope>NUCLEOTIDE SEQUENCE</scope>
</reference>
<evidence type="ECO:0000313" key="3">
    <source>
        <dbReference type="Proteomes" id="UP000604046"/>
    </source>
</evidence>
<feature type="non-terminal residue" evidence="2">
    <location>
        <position position="329"/>
    </location>
</feature>
<feature type="non-terminal residue" evidence="2">
    <location>
        <position position="1"/>
    </location>
</feature>
<proteinExistence type="predicted"/>
<keyword evidence="1" id="KW-0472">Membrane</keyword>
<feature type="transmembrane region" description="Helical" evidence="1">
    <location>
        <begin position="283"/>
        <end position="302"/>
    </location>
</feature>
<feature type="transmembrane region" description="Helical" evidence="1">
    <location>
        <begin position="66"/>
        <end position="87"/>
    </location>
</feature>
<evidence type="ECO:0000313" key="2">
    <source>
        <dbReference type="EMBL" id="CAE6959921.1"/>
    </source>
</evidence>
<dbReference type="EMBL" id="CAJNDS010000110">
    <property type="protein sequence ID" value="CAE6959921.1"/>
    <property type="molecule type" value="Genomic_DNA"/>
</dbReference>
<keyword evidence="1" id="KW-1133">Transmembrane helix</keyword>
<evidence type="ECO:0000256" key="1">
    <source>
        <dbReference type="SAM" id="Phobius"/>
    </source>
</evidence>
<organism evidence="2 3">
    <name type="scientific">Symbiodinium natans</name>
    <dbReference type="NCBI Taxonomy" id="878477"/>
    <lineage>
        <taxon>Eukaryota</taxon>
        <taxon>Sar</taxon>
        <taxon>Alveolata</taxon>
        <taxon>Dinophyceae</taxon>
        <taxon>Suessiales</taxon>
        <taxon>Symbiodiniaceae</taxon>
        <taxon>Symbiodinium</taxon>
    </lineage>
</organism>
<feature type="transmembrane region" description="Helical" evidence="1">
    <location>
        <begin position="165"/>
        <end position="185"/>
    </location>
</feature>
<name>A0A812HTB6_9DINO</name>
<keyword evidence="3" id="KW-1185">Reference proteome</keyword>
<dbReference type="AlphaFoldDB" id="A0A812HTB6"/>
<protein>
    <submittedName>
        <fullName evidence="2">Uncharacterized protein</fullName>
    </submittedName>
</protein>
<dbReference type="Proteomes" id="UP000604046">
    <property type="component" value="Unassembled WGS sequence"/>
</dbReference>
<sequence>CLSHTWKTDGRWKVVSLLFRNGAQHIFVWWWLGVLLAFMLYLSGVLPMTGTFSSQSWELNCPIGPWTIFFTMVTSVLALLVSPYMPALCAQPDMCFMDAACINYASEAMRERAAYGVGGILSVSKDFCVLWSGPYFQRLWCVFELATFSKASAGQVRLEPFFHELVSLGFMVCLYLTAWISWISVAFADAAIATVLPLLRLLPCLLLHHLLRRRCVEMEDAVGKLRSFSFDSLQCERDFDREFAELAIQRWFGSTNDFTEHVRVSLHQTLQEQLRLLKVPTGYLLVAVAGPVAMSMDIWLGMYKADASNDLLIRYLAGQLIGCDLLWTL</sequence>
<accession>A0A812HTB6</accession>